<dbReference type="Gene3D" id="2.40.128.130">
    <property type="entry name" value="Autotransporter beta-domain"/>
    <property type="match status" value="1"/>
</dbReference>
<dbReference type="Pfam" id="PF13505">
    <property type="entry name" value="OMP_b-brl"/>
    <property type="match status" value="1"/>
</dbReference>
<feature type="domain" description="Outer membrane protein beta-barrel" evidence="3">
    <location>
        <begin position="28"/>
        <end position="188"/>
    </location>
</feature>
<dbReference type="KEGG" id="vck:PG915_10630"/>
<evidence type="ECO:0000256" key="2">
    <source>
        <dbReference type="SAM" id="SignalP"/>
    </source>
</evidence>
<protein>
    <submittedName>
        <fullName evidence="4">Outer membrane beta-barrel protein</fullName>
    </submittedName>
</protein>
<reference evidence="4" key="1">
    <citation type="submission" date="2023-01" db="EMBL/GenBank/DDBJ databases">
        <title>Vibrio sp. CB1-14 genome sequencing.</title>
        <authorList>
            <person name="Otstavnykh N."/>
            <person name="Isaeva M."/>
            <person name="Meleshko D."/>
        </authorList>
    </citation>
    <scope>NUCLEOTIDE SEQUENCE</scope>
    <source>
        <strain evidence="4">CB1-14</strain>
    </source>
</reference>
<keyword evidence="1 2" id="KW-0732">Signal</keyword>
<dbReference type="EMBL" id="CP115920">
    <property type="protein sequence ID" value="XCD15048.1"/>
    <property type="molecule type" value="Genomic_DNA"/>
</dbReference>
<organism evidence="4">
    <name type="scientific">Vibrio chaetopteri</name>
    <dbReference type="NCBI Taxonomy" id="3016528"/>
    <lineage>
        <taxon>Bacteria</taxon>
        <taxon>Pseudomonadati</taxon>
        <taxon>Pseudomonadota</taxon>
        <taxon>Gammaproteobacteria</taxon>
        <taxon>Vibrionales</taxon>
        <taxon>Vibrionaceae</taxon>
        <taxon>Vibrio</taxon>
    </lineage>
</organism>
<dbReference type="RefSeq" id="WP_353496508.1">
    <property type="nucleotide sequence ID" value="NZ_CP115920.1"/>
</dbReference>
<dbReference type="AlphaFoldDB" id="A0AAU8BHM6"/>
<dbReference type="InterPro" id="IPR027385">
    <property type="entry name" value="Beta-barrel_OMP"/>
</dbReference>
<evidence type="ECO:0000313" key="4">
    <source>
        <dbReference type="EMBL" id="XCD15048.1"/>
    </source>
</evidence>
<gene>
    <name evidence="4" type="ORF">PG915_10630</name>
</gene>
<feature type="chain" id="PRO_5043448260" evidence="2">
    <location>
        <begin position="21"/>
        <end position="188"/>
    </location>
</feature>
<evidence type="ECO:0000259" key="3">
    <source>
        <dbReference type="Pfam" id="PF13505"/>
    </source>
</evidence>
<accession>A0AAU8BHM6</accession>
<sequence>MSLSRITLTLTLLASATSYASPVQFLLGVDSHKGFAGGIETIVYDNFIIGGQFNFGSSDESNSQTGTYPGITNPTFTSKKSAQHYGLYTGYRFNDGMLDGLALKLGIAQMNVNISEDVYGTDGNSDIIYDINERKYQPFVGLGYHVSDRFSLNVHAHLAGIDTINVDGKTLDSGFDATTLSFMAGFTF</sequence>
<evidence type="ECO:0000256" key="1">
    <source>
        <dbReference type="ARBA" id="ARBA00022729"/>
    </source>
</evidence>
<dbReference type="SUPFAM" id="SSF56925">
    <property type="entry name" value="OMPA-like"/>
    <property type="match status" value="1"/>
</dbReference>
<dbReference type="InterPro" id="IPR011250">
    <property type="entry name" value="OMP/PagP_B-barrel"/>
</dbReference>
<dbReference type="InterPro" id="IPR036709">
    <property type="entry name" value="Autotransporte_beta_dom_sf"/>
</dbReference>
<proteinExistence type="predicted"/>
<feature type="signal peptide" evidence="2">
    <location>
        <begin position="1"/>
        <end position="20"/>
    </location>
</feature>
<name>A0AAU8BHM6_9VIBR</name>